<name>A0A9D2R362_9FIRM</name>
<keyword evidence="4" id="KW-0862">Zinc</keyword>
<dbReference type="AlphaFoldDB" id="A0A9D2R362"/>
<dbReference type="InterPro" id="IPR001279">
    <property type="entry name" value="Metallo-B-lactamas"/>
</dbReference>
<gene>
    <name evidence="6" type="ORF">H9911_08335</name>
</gene>
<reference evidence="6" key="1">
    <citation type="journal article" date="2021" name="PeerJ">
        <title>Extensive microbial diversity within the chicken gut microbiome revealed by metagenomics and culture.</title>
        <authorList>
            <person name="Gilroy R."/>
            <person name="Ravi A."/>
            <person name="Getino M."/>
            <person name="Pursley I."/>
            <person name="Horton D.L."/>
            <person name="Alikhan N.F."/>
            <person name="Baker D."/>
            <person name="Gharbi K."/>
            <person name="Hall N."/>
            <person name="Watson M."/>
            <person name="Adriaenssens E.M."/>
            <person name="Foster-Nyarko E."/>
            <person name="Jarju S."/>
            <person name="Secka A."/>
            <person name="Antonio M."/>
            <person name="Oren A."/>
            <person name="Chaudhuri R.R."/>
            <person name="La Ragione R."/>
            <person name="Hildebrand F."/>
            <person name="Pallen M.J."/>
        </authorList>
    </citation>
    <scope>NUCLEOTIDE SEQUENCE</scope>
    <source>
        <strain evidence="6">ChiGjej3B3-11674</strain>
    </source>
</reference>
<proteinExistence type="predicted"/>
<evidence type="ECO:0000256" key="1">
    <source>
        <dbReference type="ARBA" id="ARBA00001947"/>
    </source>
</evidence>
<feature type="domain" description="Metallo-beta-lactamase" evidence="5">
    <location>
        <begin position="12"/>
        <end position="191"/>
    </location>
</feature>
<dbReference type="Pfam" id="PF00753">
    <property type="entry name" value="Lactamase_B"/>
    <property type="match status" value="1"/>
</dbReference>
<dbReference type="Proteomes" id="UP000823897">
    <property type="component" value="Unassembled WGS sequence"/>
</dbReference>
<dbReference type="InterPro" id="IPR051453">
    <property type="entry name" value="MBL_Glyoxalase_II"/>
</dbReference>
<reference evidence="6" key="2">
    <citation type="submission" date="2021-04" db="EMBL/GenBank/DDBJ databases">
        <authorList>
            <person name="Gilroy R."/>
        </authorList>
    </citation>
    <scope>NUCLEOTIDE SEQUENCE</scope>
    <source>
        <strain evidence="6">ChiGjej3B3-11674</strain>
    </source>
</reference>
<dbReference type="SUPFAM" id="SSF56281">
    <property type="entry name" value="Metallo-hydrolase/oxidoreductase"/>
    <property type="match status" value="1"/>
</dbReference>
<keyword evidence="2" id="KW-0479">Metal-binding</keyword>
<accession>A0A9D2R362</accession>
<dbReference type="GO" id="GO:0046872">
    <property type="term" value="F:metal ion binding"/>
    <property type="evidence" value="ECO:0007669"/>
    <property type="project" value="UniProtKB-KW"/>
</dbReference>
<dbReference type="SMART" id="SM00849">
    <property type="entry name" value="Lactamase_B"/>
    <property type="match status" value="1"/>
</dbReference>
<sequence>MKVGKFVLGPVATNCYIGINEETKECFIVDPATCPPEFVNYIKNAGLTVKAVLLTHGHFDHIMGLDALLKEFPVPVYAHEAEREVLESEQLNSSASMLGQPYSFSGADYVTNRQELRIAGFEIRVICTPGHTIGGCCYYIEKEKTLFSGDTLFHGSVGRTDLPTGSMGQLVSSVRDRLFVLPDDTQVYPGHMEETTIGYEKKYNPFI</sequence>
<comment type="cofactor">
    <cofactor evidence="1">
        <name>Zn(2+)</name>
        <dbReference type="ChEBI" id="CHEBI:29105"/>
    </cofactor>
</comment>
<dbReference type="InterPro" id="IPR036866">
    <property type="entry name" value="RibonucZ/Hydroxyglut_hydro"/>
</dbReference>
<dbReference type="GO" id="GO:0016787">
    <property type="term" value="F:hydrolase activity"/>
    <property type="evidence" value="ECO:0007669"/>
    <property type="project" value="UniProtKB-KW"/>
</dbReference>
<comment type="caution">
    <text evidence="6">The sequence shown here is derived from an EMBL/GenBank/DDBJ whole genome shotgun (WGS) entry which is preliminary data.</text>
</comment>
<keyword evidence="3" id="KW-0378">Hydrolase</keyword>
<evidence type="ECO:0000256" key="4">
    <source>
        <dbReference type="ARBA" id="ARBA00022833"/>
    </source>
</evidence>
<dbReference type="PANTHER" id="PTHR46233">
    <property type="entry name" value="HYDROXYACYLGLUTATHIONE HYDROLASE GLOC"/>
    <property type="match status" value="1"/>
</dbReference>
<dbReference type="CDD" id="cd06262">
    <property type="entry name" value="metallo-hydrolase-like_MBL-fold"/>
    <property type="match status" value="1"/>
</dbReference>
<dbReference type="Gene3D" id="3.60.15.10">
    <property type="entry name" value="Ribonuclease Z/Hydroxyacylglutathione hydrolase-like"/>
    <property type="match status" value="1"/>
</dbReference>
<dbReference type="PANTHER" id="PTHR46233:SF3">
    <property type="entry name" value="HYDROXYACYLGLUTATHIONE HYDROLASE GLOC"/>
    <property type="match status" value="1"/>
</dbReference>
<organism evidence="6 7">
    <name type="scientific">Candidatus Mediterraneibacter tabaqchaliae</name>
    <dbReference type="NCBI Taxonomy" id="2838689"/>
    <lineage>
        <taxon>Bacteria</taxon>
        <taxon>Bacillati</taxon>
        <taxon>Bacillota</taxon>
        <taxon>Clostridia</taxon>
        <taxon>Lachnospirales</taxon>
        <taxon>Lachnospiraceae</taxon>
        <taxon>Mediterraneibacter</taxon>
    </lineage>
</organism>
<protein>
    <submittedName>
        <fullName evidence="6">MBL fold metallo-hydrolase</fullName>
    </submittedName>
</protein>
<evidence type="ECO:0000259" key="5">
    <source>
        <dbReference type="SMART" id="SM00849"/>
    </source>
</evidence>
<evidence type="ECO:0000256" key="2">
    <source>
        <dbReference type="ARBA" id="ARBA00022723"/>
    </source>
</evidence>
<evidence type="ECO:0000256" key="3">
    <source>
        <dbReference type="ARBA" id="ARBA00022801"/>
    </source>
</evidence>
<evidence type="ECO:0000313" key="7">
    <source>
        <dbReference type="Proteomes" id="UP000823897"/>
    </source>
</evidence>
<dbReference type="EMBL" id="DWUV01000157">
    <property type="protein sequence ID" value="HJD34530.1"/>
    <property type="molecule type" value="Genomic_DNA"/>
</dbReference>
<evidence type="ECO:0000313" key="6">
    <source>
        <dbReference type="EMBL" id="HJD34530.1"/>
    </source>
</evidence>